<protein>
    <submittedName>
        <fullName evidence="2">Uncharacterized protein</fullName>
    </submittedName>
</protein>
<evidence type="ECO:0000313" key="3">
    <source>
        <dbReference type="Proteomes" id="UP001521184"/>
    </source>
</evidence>
<accession>A0ABR3TDT9</accession>
<name>A0ABR3TDT9_9PEZI</name>
<sequence length="321" mass="37093">MKSPPYTANTAENTAYVGRITVEPLPPPPPTTCDKIADAITMGPPKFSATQLRAMQRRRPLPSHATAAAIRPPPRRPPITGPVTPARFHAAAKRQNENMEKHRRRESKKPNTTNKNGAKIVKMAGAFKARRLENKRMETMAKRAMEMEIPPPPDRFVRGWVERYVREDMLYVSEGMRREYRGDGRRGMAWSRGSRMDGVHSEHEAWMRKTWQPETNYAAGTMGVDREIWEEIVGVQVECEGLWEEWYEEAVNVRDGKAGSLAEGDMRPKQETRTKRRYKKTKWSPFGQLMELWKMLMEQEDYQAAAELWKMIDEDVDAMKM</sequence>
<keyword evidence="3" id="KW-1185">Reference proteome</keyword>
<reference evidence="2 3" key="1">
    <citation type="journal article" date="2023" name="Plant Dis.">
        <title>First Report of Diplodia intermedia Causing Canker and Dieback Diseases on Apple Trees in Canada.</title>
        <authorList>
            <person name="Ellouze W."/>
            <person name="Ilyukhin E."/>
            <person name="Sulman M."/>
            <person name="Ali S."/>
        </authorList>
    </citation>
    <scope>NUCLEOTIDE SEQUENCE [LARGE SCALE GENOMIC DNA]</scope>
    <source>
        <strain evidence="2 3">M45-28</strain>
    </source>
</reference>
<dbReference type="Proteomes" id="UP001521184">
    <property type="component" value="Unassembled WGS sequence"/>
</dbReference>
<feature type="region of interest" description="Disordered" evidence="1">
    <location>
        <begin position="92"/>
        <end position="115"/>
    </location>
</feature>
<gene>
    <name evidence="2" type="ORF">SLS58_009210</name>
</gene>
<organism evidence="2 3">
    <name type="scientific">Diplodia intermedia</name>
    <dbReference type="NCBI Taxonomy" id="856260"/>
    <lineage>
        <taxon>Eukaryota</taxon>
        <taxon>Fungi</taxon>
        <taxon>Dikarya</taxon>
        <taxon>Ascomycota</taxon>
        <taxon>Pezizomycotina</taxon>
        <taxon>Dothideomycetes</taxon>
        <taxon>Dothideomycetes incertae sedis</taxon>
        <taxon>Botryosphaeriales</taxon>
        <taxon>Botryosphaeriaceae</taxon>
        <taxon>Diplodia</taxon>
    </lineage>
</organism>
<proteinExistence type="predicted"/>
<comment type="caution">
    <text evidence="2">The sequence shown here is derived from an EMBL/GenBank/DDBJ whole genome shotgun (WGS) entry which is preliminary data.</text>
</comment>
<evidence type="ECO:0000256" key="1">
    <source>
        <dbReference type="SAM" id="MobiDB-lite"/>
    </source>
</evidence>
<evidence type="ECO:0000313" key="2">
    <source>
        <dbReference type="EMBL" id="KAL1637680.1"/>
    </source>
</evidence>
<dbReference type="EMBL" id="JAKEKT020000086">
    <property type="protein sequence ID" value="KAL1637680.1"/>
    <property type="molecule type" value="Genomic_DNA"/>
</dbReference>